<organism evidence="5 6">
    <name type="scientific">Plantactinospora alkalitolerans</name>
    <dbReference type="NCBI Taxonomy" id="2789879"/>
    <lineage>
        <taxon>Bacteria</taxon>
        <taxon>Bacillati</taxon>
        <taxon>Actinomycetota</taxon>
        <taxon>Actinomycetes</taxon>
        <taxon>Micromonosporales</taxon>
        <taxon>Micromonosporaceae</taxon>
        <taxon>Plantactinospora</taxon>
    </lineage>
</organism>
<reference evidence="5 6" key="1">
    <citation type="submission" date="2020-11" db="EMBL/GenBank/DDBJ databases">
        <title>A novel isolate from a Black sea contaminated sediment with potential to produce alkanes: Plantactinospora alkalitolerans sp. nov.</title>
        <authorList>
            <person name="Carro L."/>
            <person name="Veyisoglu A."/>
            <person name="Guven K."/>
            <person name="Schumann P."/>
            <person name="Klenk H.-P."/>
            <person name="Sahin N."/>
        </authorList>
    </citation>
    <scope>NUCLEOTIDE SEQUENCE [LARGE SCALE GENOMIC DNA]</scope>
    <source>
        <strain evidence="5 6">S1510</strain>
    </source>
</reference>
<evidence type="ECO:0000313" key="6">
    <source>
        <dbReference type="Proteomes" id="UP000638560"/>
    </source>
</evidence>
<proteinExistence type="inferred from homology"/>
<gene>
    <name evidence="5" type="ORF">I0C86_17405</name>
</gene>
<dbReference type="InterPro" id="IPR004474">
    <property type="entry name" value="LytR_CpsA_psr"/>
</dbReference>
<evidence type="ECO:0000256" key="3">
    <source>
        <dbReference type="SAM" id="Phobius"/>
    </source>
</evidence>
<protein>
    <submittedName>
        <fullName evidence="5">LCP family protein</fullName>
    </submittedName>
</protein>
<accession>A0ABS0GWZ8</accession>
<feature type="transmembrane region" description="Helical" evidence="3">
    <location>
        <begin position="67"/>
        <end position="84"/>
    </location>
</feature>
<evidence type="ECO:0000259" key="4">
    <source>
        <dbReference type="Pfam" id="PF03816"/>
    </source>
</evidence>
<keyword evidence="3" id="KW-1133">Transmembrane helix</keyword>
<evidence type="ECO:0000256" key="2">
    <source>
        <dbReference type="SAM" id="MobiDB-lite"/>
    </source>
</evidence>
<evidence type="ECO:0000313" key="5">
    <source>
        <dbReference type="EMBL" id="MBF9130723.1"/>
    </source>
</evidence>
<dbReference type="Proteomes" id="UP000638560">
    <property type="component" value="Unassembled WGS sequence"/>
</dbReference>
<evidence type="ECO:0000256" key="1">
    <source>
        <dbReference type="ARBA" id="ARBA00006068"/>
    </source>
</evidence>
<feature type="domain" description="Cell envelope-related transcriptional attenuator" evidence="4">
    <location>
        <begin position="129"/>
        <end position="284"/>
    </location>
</feature>
<dbReference type="NCBIfam" id="TIGR00350">
    <property type="entry name" value="lytR_cpsA_psr"/>
    <property type="match status" value="1"/>
</dbReference>
<keyword evidence="3" id="KW-0812">Transmembrane</keyword>
<feature type="region of interest" description="Disordered" evidence="2">
    <location>
        <begin position="1"/>
        <end position="24"/>
    </location>
</feature>
<keyword evidence="6" id="KW-1185">Reference proteome</keyword>
<dbReference type="RefSeq" id="WP_196202287.1">
    <property type="nucleotide sequence ID" value="NZ_JADPUN010000166.1"/>
</dbReference>
<dbReference type="Pfam" id="PF03816">
    <property type="entry name" value="LytR_cpsA_psr"/>
    <property type="match status" value="1"/>
</dbReference>
<keyword evidence="3" id="KW-0472">Membrane</keyword>
<sequence>MSDDDKRVFDDPRGFDDSRGPDPRVVEDELRATFARHEQLTPDIGPLRTAIGVAATARRRRRRSVQAAGAALAMIAVLVLPTLGRGVGVPPIVDIAVPPLATGPTRPAEPLNFLILGVDGGDGRTNGHRADTVLIVHIPADRSRPYLVSLPRDLGVEVPGHGFDKLSSAFYLGSHRPGSRPDLVAGAALTERTVTELSQVRFDATATLTYAGLRELTDALDGVRVCLPEQVRSRHTARTFPAGCQKLDGAAAQDLLRQRYKLKNGAHDRDRNGQRFAEALMHRATDPATAMNPVRVTELVRAVGGNLVLDLDGTTPAELFSTLRAVAATDAVGIGWTYHSERGPGGEYESLDPAESHSLFDALRGDTLAEWAAKHPARVTR</sequence>
<dbReference type="InterPro" id="IPR050922">
    <property type="entry name" value="LytR/CpsA/Psr_CW_biosynth"/>
</dbReference>
<dbReference type="PANTHER" id="PTHR33392">
    <property type="entry name" value="POLYISOPRENYL-TEICHOIC ACID--PEPTIDOGLYCAN TEICHOIC ACID TRANSFERASE TAGU"/>
    <property type="match status" value="1"/>
</dbReference>
<dbReference type="Gene3D" id="3.40.630.190">
    <property type="entry name" value="LCP protein"/>
    <property type="match status" value="1"/>
</dbReference>
<dbReference type="PANTHER" id="PTHR33392:SF6">
    <property type="entry name" value="POLYISOPRENYL-TEICHOIC ACID--PEPTIDOGLYCAN TEICHOIC ACID TRANSFERASE TAGU"/>
    <property type="match status" value="1"/>
</dbReference>
<comment type="caution">
    <text evidence="5">The sequence shown here is derived from an EMBL/GenBank/DDBJ whole genome shotgun (WGS) entry which is preliminary data.</text>
</comment>
<name>A0ABS0GWZ8_9ACTN</name>
<dbReference type="EMBL" id="JADPUN010000166">
    <property type="protein sequence ID" value="MBF9130723.1"/>
    <property type="molecule type" value="Genomic_DNA"/>
</dbReference>
<comment type="similarity">
    <text evidence="1">Belongs to the LytR/CpsA/Psr (LCP) family.</text>
</comment>